<dbReference type="InterPro" id="IPR050767">
    <property type="entry name" value="Sel1_AlgK"/>
</dbReference>
<sequence>MHRWYISVLTILILSGCAGIDSERLFEAWPDDQTRAEEPVETIVTQPEEEPYERQRQALFAQPYIDPLTDYLKAHGDNADHEPVITQIRHERDRRCQVIAEDYAGEPATEQTLSRYRAGYNYSCPADVNAFAERVKQNQQNEPPPTVAVADDNEESSRPDPQPEKVREQSLSDCYLLTTIRNFSAAKVACREFAENGDPRSQANMAMIAHAFEDYAGALEWAQKAALVSGPASYLLGQMYASGRGVEQNPEQAVYWYDKAADLGHKDARLALERYREQTPADGT</sequence>
<dbReference type="EMBL" id="SZYH01000001">
    <property type="protein sequence ID" value="TKV68873.1"/>
    <property type="molecule type" value="Genomic_DNA"/>
</dbReference>
<dbReference type="OrthoDB" id="9204495at2"/>
<dbReference type="Gene3D" id="1.25.40.10">
    <property type="entry name" value="Tetratricopeptide repeat domain"/>
    <property type="match status" value="1"/>
</dbReference>
<dbReference type="Pfam" id="PF08238">
    <property type="entry name" value="Sel1"/>
    <property type="match status" value="2"/>
</dbReference>
<reference evidence="2 3" key="1">
    <citation type="submission" date="2019-05" db="EMBL/GenBank/DDBJ databases">
        <title>Marinobacter panjinensis sp. nov., a moderately halophilic bacterium isolated from sea tidal flat environment.</title>
        <authorList>
            <person name="Yang W."/>
            <person name="An M."/>
            <person name="He W."/>
            <person name="Luo X."/>
            <person name="Zhu L."/>
            <person name="Chen G."/>
            <person name="Zhang Y."/>
            <person name="Wang Y."/>
        </authorList>
    </citation>
    <scope>NUCLEOTIDE SEQUENCE [LARGE SCALE GENOMIC DNA]</scope>
    <source>
        <strain evidence="2 3">PJ-16</strain>
    </source>
</reference>
<dbReference type="PANTHER" id="PTHR11102:SF160">
    <property type="entry name" value="ERAD-ASSOCIATED E3 UBIQUITIN-PROTEIN LIGASE COMPONENT HRD3"/>
    <property type="match status" value="1"/>
</dbReference>
<feature type="compositionally biased region" description="Basic and acidic residues" evidence="1">
    <location>
        <begin position="155"/>
        <end position="169"/>
    </location>
</feature>
<dbReference type="InterPro" id="IPR011990">
    <property type="entry name" value="TPR-like_helical_dom_sf"/>
</dbReference>
<dbReference type="InterPro" id="IPR006597">
    <property type="entry name" value="Sel1-like"/>
</dbReference>
<dbReference type="SMART" id="SM00671">
    <property type="entry name" value="SEL1"/>
    <property type="match status" value="2"/>
</dbReference>
<dbReference type="SUPFAM" id="SSF81901">
    <property type="entry name" value="HCP-like"/>
    <property type="match status" value="1"/>
</dbReference>
<dbReference type="PANTHER" id="PTHR11102">
    <property type="entry name" value="SEL-1-LIKE PROTEIN"/>
    <property type="match status" value="1"/>
</dbReference>
<comment type="caution">
    <text evidence="2">The sequence shown here is derived from an EMBL/GenBank/DDBJ whole genome shotgun (WGS) entry which is preliminary data.</text>
</comment>
<evidence type="ECO:0000256" key="1">
    <source>
        <dbReference type="SAM" id="MobiDB-lite"/>
    </source>
</evidence>
<dbReference type="RefSeq" id="WP_137436492.1">
    <property type="nucleotide sequence ID" value="NZ_JANRHC010000002.1"/>
</dbReference>
<feature type="region of interest" description="Disordered" evidence="1">
    <location>
        <begin position="136"/>
        <end position="169"/>
    </location>
</feature>
<evidence type="ECO:0000313" key="3">
    <source>
        <dbReference type="Proteomes" id="UP000308488"/>
    </source>
</evidence>
<gene>
    <name evidence="2" type="ORF">FDP08_12620</name>
</gene>
<accession>A0A4U6R5L2</accession>
<dbReference type="Proteomes" id="UP000308488">
    <property type="component" value="Unassembled WGS sequence"/>
</dbReference>
<evidence type="ECO:0000313" key="2">
    <source>
        <dbReference type="EMBL" id="TKV68873.1"/>
    </source>
</evidence>
<name>A0A4U6R5L2_9GAMM</name>
<protein>
    <submittedName>
        <fullName evidence="2">Sel1 repeat family protein</fullName>
    </submittedName>
</protein>
<dbReference type="PROSITE" id="PS51257">
    <property type="entry name" value="PROKAR_LIPOPROTEIN"/>
    <property type="match status" value="1"/>
</dbReference>
<organism evidence="2 3">
    <name type="scientific">Marinobacter panjinensis</name>
    <dbReference type="NCBI Taxonomy" id="2576384"/>
    <lineage>
        <taxon>Bacteria</taxon>
        <taxon>Pseudomonadati</taxon>
        <taxon>Pseudomonadota</taxon>
        <taxon>Gammaproteobacteria</taxon>
        <taxon>Pseudomonadales</taxon>
        <taxon>Marinobacteraceae</taxon>
        <taxon>Marinobacter</taxon>
    </lineage>
</organism>
<proteinExistence type="predicted"/>
<keyword evidence="3" id="KW-1185">Reference proteome</keyword>
<dbReference type="AlphaFoldDB" id="A0A4U6R5L2"/>